<gene>
    <name evidence="2" type="ORF">M3B43_02425</name>
</gene>
<dbReference type="PANTHER" id="PTHR13887:SF41">
    <property type="entry name" value="THIOREDOXIN SUPERFAMILY PROTEIN"/>
    <property type="match status" value="1"/>
</dbReference>
<dbReference type="Proteomes" id="UP001205046">
    <property type="component" value="Unassembled WGS sequence"/>
</dbReference>
<accession>A0ABT2HNT3</accession>
<proteinExistence type="predicted"/>
<evidence type="ECO:0000259" key="1">
    <source>
        <dbReference type="Pfam" id="PF01323"/>
    </source>
</evidence>
<evidence type="ECO:0000313" key="2">
    <source>
        <dbReference type="EMBL" id="MCT1606199.1"/>
    </source>
</evidence>
<evidence type="ECO:0000313" key="3">
    <source>
        <dbReference type="Proteomes" id="UP001205046"/>
    </source>
</evidence>
<sequence length="221" mass="24625">MRPQPQVDDEAMKIDVWSDFVCPFCYMGEALLQQALKTYDGEVSITYHSYQLMPELAEDTAINPTDLLVQERGMDPEQAAAANAQVTQRAATLGLQYRLDQALAVNTRTAHRLSHFAAEHGKQHQLVRALFDAYFTQGLNLREADTLADIAAQVGLDRERARAVVVGDDYSQQVEADIQQAQRLQISGVPFFMFNERLAVSGAQPVEVFQQALQQASRPAN</sequence>
<dbReference type="RefSeq" id="WP_260072400.1">
    <property type="nucleotide sequence ID" value="NZ_JALXMO010000003.1"/>
</dbReference>
<dbReference type="InterPro" id="IPR036249">
    <property type="entry name" value="Thioredoxin-like_sf"/>
</dbReference>
<feature type="domain" description="DSBA-like thioredoxin" evidence="1">
    <location>
        <begin position="14"/>
        <end position="214"/>
    </location>
</feature>
<organism evidence="2 3">
    <name type="scientific">Nesterenkonia massiliensis</name>
    <dbReference type="NCBI Taxonomy" id="1232429"/>
    <lineage>
        <taxon>Bacteria</taxon>
        <taxon>Bacillati</taxon>
        <taxon>Actinomycetota</taxon>
        <taxon>Actinomycetes</taxon>
        <taxon>Micrococcales</taxon>
        <taxon>Micrococcaceae</taxon>
        <taxon>Nesterenkonia</taxon>
    </lineage>
</organism>
<keyword evidence="3" id="KW-1185">Reference proteome</keyword>
<dbReference type="InterPro" id="IPR001853">
    <property type="entry name" value="DSBA-like_thioredoxin_dom"/>
</dbReference>
<dbReference type="PANTHER" id="PTHR13887">
    <property type="entry name" value="GLUTATHIONE S-TRANSFERASE KAPPA"/>
    <property type="match status" value="1"/>
</dbReference>
<reference evidence="2 3" key="1">
    <citation type="submission" date="2022-04" db="EMBL/GenBank/DDBJ databases">
        <title>Human microbiome associated bacterial genomes.</title>
        <authorList>
            <person name="Sandstrom S."/>
            <person name="Salamzade R."/>
            <person name="Kalan L.R."/>
        </authorList>
    </citation>
    <scope>NUCLEOTIDE SEQUENCE [LARGE SCALE GENOMIC DNA]</scope>
    <source>
        <strain evidence="3">p3-SID767</strain>
    </source>
</reference>
<dbReference type="Gene3D" id="3.40.30.10">
    <property type="entry name" value="Glutaredoxin"/>
    <property type="match status" value="1"/>
</dbReference>
<dbReference type="CDD" id="cd03024">
    <property type="entry name" value="DsbA_FrnE"/>
    <property type="match status" value="1"/>
</dbReference>
<dbReference type="Pfam" id="PF01323">
    <property type="entry name" value="DSBA"/>
    <property type="match status" value="1"/>
</dbReference>
<name>A0ABT2HNT3_9MICC</name>
<dbReference type="SUPFAM" id="SSF52833">
    <property type="entry name" value="Thioredoxin-like"/>
    <property type="match status" value="1"/>
</dbReference>
<comment type="caution">
    <text evidence="2">The sequence shown here is derived from an EMBL/GenBank/DDBJ whole genome shotgun (WGS) entry which is preliminary data.</text>
</comment>
<dbReference type="EMBL" id="JALXMO010000003">
    <property type="protein sequence ID" value="MCT1606199.1"/>
    <property type="molecule type" value="Genomic_DNA"/>
</dbReference>
<protein>
    <submittedName>
        <fullName evidence="2">DsbA family oxidoreductase</fullName>
    </submittedName>
</protein>